<comment type="caution">
    <text evidence="1">The sequence shown here is derived from an EMBL/GenBank/DDBJ whole genome shotgun (WGS) entry which is preliminary data.</text>
</comment>
<gene>
    <name evidence="1" type="ORF">Gorai_016173</name>
</gene>
<sequence>MGVFTHESEVLQQSHQPRCLRLASSMETTLYRRLIIMLLRALSTLKAMVSLVASRSSPLEKGDPFVRPAVNITPLVTLRSQKKESRLAKKKPCKYSRLLKLISWQILTN</sequence>
<accession>A0A7J8P883</accession>
<dbReference type="Proteomes" id="UP000593578">
    <property type="component" value="Unassembled WGS sequence"/>
</dbReference>
<reference evidence="1 2" key="1">
    <citation type="journal article" date="2019" name="Genome Biol. Evol.">
        <title>Insights into the evolution of the New World diploid cottons (Gossypium, subgenus Houzingenia) based on genome sequencing.</title>
        <authorList>
            <person name="Grover C.E."/>
            <person name="Arick M.A. 2nd"/>
            <person name="Thrash A."/>
            <person name="Conover J.L."/>
            <person name="Sanders W.S."/>
            <person name="Peterson D.G."/>
            <person name="Frelichowski J.E."/>
            <person name="Scheffler J.A."/>
            <person name="Scheffler B.E."/>
            <person name="Wendel J.F."/>
        </authorList>
    </citation>
    <scope>NUCLEOTIDE SEQUENCE [LARGE SCALE GENOMIC DNA]</scope>
    <source>
        <strain evidence="1">8</strain>
        <tissue evidence="1">Leaf</tissue>
    </source>
</reference>
<feature type="non-terminal residue" evidence="1">
    <location>
        <position position="1"/>
    </location>
</feature>
<evidence type="ECO:0000313" key="1">
    <source>
        <dbReference type="EMBL" id="MBA0585393.1"/>
    </source>
</evidence>
<protein>
    <submittedName>
        <fullName evidence="1">Uncharacterized protein</fullName>
    </submittedName>
</protein>
<dbReference type="AlphaFoldDB" id="A0A7J8P883"/>
<dbReference type="EMBL" id="JABEZZ010000005">
    <property type="protein sequence ID" value="MBA0585393.1"/>
    <property type="molecule type" value="Genomic_DNA"/>
</dbReference>
<name>A0A7J8P883_GOSRA</name>
<organism evidence="1 2">
    <name type="scientific">Gossypium raimondii</name>
    <name type="common">Peruvian cotton</name>
    <name type="synonym">Gossypium klotzschianum subsp. raimondii</name>
    <dbReference type="NCBI Taxonomy" id="29730"/>
    <lineage>
        <taxon>Eukaryota</taxon>
        <taxon>Viridiplantae</taxon>
        <taxon>Streptophyta</taxon>
        <taxon>Embryophyta</taxon>
        <taxon>Tracheophyta</taxon>
        <taxon>Spermatophyta</taxon>
        <taxon>Magnoliopsida</taxon>
        <taxon>eudicotyledons</taxon>
        <taxon>Gunneridae</taxon>
        <taxon>Pentapetalae</taxon>
        <taxon>rosids</taxon>
        <taxon>malvids</taxon>
        <taxon>Malvales</taxon>
        <taxon>Malvaceae</taxon>
        <taxon>Malvoideae</taxon>
        <taxon>Gossypium</taxon>
    </lineage>
</organism>
<proteinExistence type="predicted"/>
<evidence type="ECO:0000313" key="2">
    <source>
        <dbReference type="Proteomes" id="UP000593578"/>
    </source>
</evidence>